<organism evidence="1">
    <name type="scientific">Arundo donax</name>
    <name type="common">Giant reed</name>
    <name type="synonym">Donax arundinaceus</name>
    <dbReference type="NCBI Taxonomy" id="35708"/>
    <lineage>
        <taxon>Eukaryota</taxon>
        <taxon>Viridiplantae</taxon>
        <taxon>Streptophyta</taxon>
        <taxon>Embryophyta</taxon>
        <taxon>Tracheophyta</taxon>
        <taxon>Spermatophyta</taxon>
        <taxon>Magnoliopsida</taxon>
        <taxon>Liliopsida</taxon>
        <taxon>Poales</taxon>
        <taxon>Poaceae</taxon>
        <taxon>PACMAD clade</taxon>
        <taxon>Arundinoideae</taxon>
        <taxon>Arundineae</taxon>
        <taxon>Arundo</taxon>
    </lineage>
</organism>
<sequence length="30" mass="3793">MLGVLYLFLLWWPVLKNGNIHRWYLYKQNI</sequence>
<accession>A0A0A8Y0I8</accession>
<protein>
    <submittedName>
        <fullName evidence="1">Uncharacterized protein</fullName>
    </submittedName>
</protein>
<reference evidence="1" key="1">
    <citation type="submission" date="2014-09" db="EMBL/GenBank/DDBJ databases">
        <authorList>
            <person name="Magalhaes I.L.F."/>
            <person name="Oliveira U."/>
            <person name="Santos F.R."/>
            <person name="Vidigal T.H.D.A."/>
            <person name="Brescovit A.D."/>
            <person name="Santos A.J."/>
        </authorList>
    </citation>
    <scope>NUCLEOTIDE SEQUENCE</scope>
    <source>
        <tissue evidence="1">Shoot tissue taken approximately 20 cm above the soil surface</tissue>
    </source>
</reference>
<evidence type="ECO:0000313" key="1">
    <source>
        <dbReference type="EMBL" id="JAD18583.1"/>
    </source>
</evidence>
<dbReference type="AlphaFoldDB" id="A0A0A8Y0I8"/>
<reference evidence="1" key="2">
    <citation type="journal article" date="2015" name="Data Brief">
        <title>Shoot transcriptome of the giant reed, Arundo donax.</title>
        <authorList>
            <person name="Barrero R.A."/>
            <person name="Guerrero F.D."/>
            <person name="Moolhuijzen P."/>
            <person name="Goolsby J.A."/>
            <person name="Tidwell J."/>
            <person name="Bellgard S.E."/>
            <person name="Bellgard M.I."/>
        </authorList>
    </citation>
    <scope>NUCLEOTIDE SEQUENCE</scope>
    <source>
        <tissue evidence="1">Shoot tissue taken approximately 20 cm above the soil surface</tissue>
    </source>
</reference>
<dbReference type="EMBL" id="GBRH01279312">
    <property type="protein sequence ID" value="JAD18583.1"/>
    <property type="molecule type" value="Transcribed_RNA"/>
</dbReference>
<name>A0A0A8Y0I8_ARUDO</name>
<proteinExistence type="predicted"/>